<name>A0AAW6U0Y9_9BACT</name>
<evidence type="ECO:0000313" key="2">
    <source>
        <dbReference type="EMBL" id="MDI6451658.1"/>
    </source>
</evidence>
<feature type="chain" id="PRO_5043801317" description="Collagen-binding domain-containing protein" evidence="1">
    <location>
        <begin position="22"/>
        <end position="484"/>
    </location>
</feature>
<dbReference type="Proteomes" id="UP001431776">
    <property type="component" value="Unassembled WGS sequence"/>
</dbReference>
<dbReference type="InterPro" id="IPR017853">
    <property type="entry name" value="GH"/>
</dbReference>
<dbReference type="SUPFAM" id="SSF51445">
    <property type="entry name" value="(Trans)glycosidases"/>
    <property type="match status" value="1"/>
</dbReference>
<evidence type="ECO:0008006" key="4">
    <source>
        <dbReference type="Google" id="ProtNLM"/>
    </source>
</evidence>
<evidence type="ECO:0000313" key="3">
    <source>
        <dbReference type="Proteomes" id="UP001431776"/>
    </source>
</evidence>
<keyword evidence="1" id="KW-0732">Signal</keyword>
<proteinExistence type="predicted"/>
<feature type="signal peptide" evidence="1">
    <location>
        <begin position="1"/>
        <end position="21"/>
    </location>
</feature>
<dbReference type="Gene3D" id="3.20.20.80">
    <property type="entry name" value="Glycosidases"/>
    <property type="match status" value="1"/>
</dbReference>
<reference evidence="2" key="1">
    <citation type="submission" date="2023-05" db="EMBL/GenBank/DDBJ databases">
        <title>Anaerotaeda fermentans gen. nov., sp. nov., a novel anaerobic planctomycete of the new family within the order Sedimentisphaerales isolated from Taman Peninsula, Russia.</title>
        <authorList>
            <person name="Khomyakova M.A."/>
            <person name="Merkel A.Y."/>
            <person name="Slobodkin A.I."/>
        </authorList>
    </citation>
    <scope>NUCLEOTIDE SEQUENCE</scope>
    <source>
        <strain evidence="2">M17dextr</strain>
    </source>
</reference>
<dbReference type="EMBL" id="JASCXX010000045">
    <property type="protein sequence ID" value="MDI6451658.1"/>
    <property type="molecule type" value="Genomic_DNA"/>
</dbReference>
<keyword evidence="3" id="KW-1185">Reference proteome</keyword>
<dbReference type="RefSeq" id="WP_349247067.1">
    <property type="nucleotide sequence ID" value="NZ_JASCXX010000045.1"/>
</dbReference>
<protein>
    <recommendedName>
        <fullName evidence="4">Collagen-binding domain-containing protein</fullName>
    </recommendedName>
</protein>
<organism evidence="2 3">
    <name type="scientific">Anaerobaca lacustris</name>
    <dbReference type="NCBI Taxonomy" id="3044600"/>
    <lineage>
        <taxon>Bacteria</taxon>
        <taxon>Pseudomonadati</taxon>
        <taxon>Planctomycetota</taxon>
        <taxon>Phycisphaerae</taxon>
        <taxon>Sedimentisphaerales</taxon>
        <taxon>Anaerobacaceae</taxon>
        <taxon>Anaerobaca</taxon>
    </lineage>
</organism>
<accession>A0AAW6U0Y9</accession>
<dbReference type="AlphaFoldDB" id="A0AAW6U0Y9"/>
<evidence type="ECO:0000256" key="1">
    <source>
        <dbReference type="SAM" id="SignalP"/>
    </source>
</evidence>
<comment type="caution">
    <text evidence="2">The sequence shown here is derived from an EMBL/GenBank/DDBJ whole genome shotgun (WGS) entry which is preliminary data.</text>
</comment>
<sequence>MFLTGRMVLRLFGMGVLIALAASATSGADADRIRPYEANPHYWQYKGQPVMLLGGSKTDHPFLLNDLKEHLDEIHAVGANYVRNTMSQREGRELKPHKLLPDGTFDMDQWNAEYWRRFQNMLQWTAERDIIVQIEVWDRFDYGERNWQSSPWNPRNNVNYDYDQTGFATEYTNNHLYRDAHPFFHTIEGTRHYESRYDLTRRYQEKFVDKMLSYSLPYGHVLYCMNNETSSEAGWGRFWINFIKTRAAEKGVSVWTTDMFDDAFQGDQAQHAPIVFDDPEHYMFADISQVNSRNFDQEHWDTLQWLLQQVRRHPRPSNHTKIYGSGYHTFGTGGPEDGVERFWRNILGGSASARFHRPDSGNGLNDLAKASIQAARLLESRMKFWLITPQMELLSDRSPNEAYLAAKPGECYALYFTNGGSVSLDLTGAAGTFDITWISIAMGRIVESSQRGGYRLMDKTIEGGQIVTLQAPYKGGWVAAIVKQ</sequence>
<gene>
    <name evidence="2" type="ORF">QJ522_21535</name>
</gene>